<feature type="compositionally biased region" description="Polar residues" evidence="1">
    <location>
        <begin position="20"/>
        <end position="42"/>
    </location>
</feature>
<organism evidence="2 3">
    <name type="scientific">Hymenoscyphus albidus</name>
    <dbReference type="NCBI Taxonomy" id="595503"/>
    <lineage>
        <taxon>Eukaryota</taxon>
        <taxon>Fungi</taxon>
        <taxon>Dikarya</taxon>
        <taxon>Ascomycota</taxon>
        <taxon>Pezizomycotina</taxon>
        <taxon>Leotiomycetes</taxon>
        <taxon>Helotiales</taxon>
        <taxon>Helotiaceae</taxon>
        <taxon>Hymenoscyphus</taxon>
    </lineage>
</organism>
<keyword evidence="3" id="KW-1185">Reference proteome</keyword>
<protein>
    <submittedName>
        <fullName evidence="2">Uncharacterized protein</fullName>
    </submittedName>
</protein>
<name>A0A9N9QCG8_9HELO</name>
<gene>
    <name evidence="2" type="ORF">HYALB_00004587</name>
</gene>
<feature type="compositionally biased region" description="Basic and acidic residues" evidence="1">
    <location>
        <begin position="8"/>
        <end position="18"/>
    </location>
</feature>
<dbReference type="Proteomes" id="UP000701801">
    <property type="component" value="Unassembled WGS sequence"/>
</dbReference>
<feature type="compositionally biased region" description="Polar residues" evidence="1">
    <location>
        <begin position="90"/>
        <end position="112"/>
    </location>
</feature>
<feature type="region of interest" description="Disordered" evidence="1">
    <location>
        <begin position="54"/>
        <end position="119"/>
    </location>
</feature>
<sequence>MTINTDCSNHEIIHHPPDKTGNNVPATNSYGSESYIKTNPESSAKRNFASSLINGGAQGGFHPPSSLVTKTDHEPRKHLGCGCKKDMNASVDSTTKRTNNSQDDDIPTSSNDKGLPRGSRMDYCFETHFSTSKHHAD</sequence>
<proteinExistence type="predicted"/>
<dbReference type="AlphaFoldDB" id="A0A9N9QCG8"/>
<evidence type="ECO:0000313" key="2">
    <source>
        <dbReference type="EMBL" id="CAG8983144.1"/>
    </source>
</evidence>
<feature type="compositionally biased region" description="Basic and acidic residues" evidence="1">
    <location>
        <begin position="70"/>
        <end position="87"/>
    </location>
</feature>
<evidence type="ECO:0000313" key="3">
    <source>
        <dbReference type="Proteomes" id="UP000701801"/>
    </source>
</evidence>
<evidence type="ECO:0000256" key="1">
    <source>
        <dbReference type="SAM" id="MobiDB-lite"/>
    </source>
</evidence>
<dbReference type="EMBL" id="CAJVRM010000714">
    <property type="protein sequence ID" value="CAG8983144.1"/>
    <property type="molecule type" value="Genomic_DNA"/>
</dbReference>
<accession>A0A9N9QCG8</accession>
<comment type="caution">
    <text evidence="2">The sequence shown here is derived from an EMBL/GenBank/DDBJ whole genome shotgun (WGS) entry which is preliminary data.</text>
</comment>
<reference evidence="2" key="1">
    <citation type="submission" date="2021-07" db="EMBL/GenBank/DDBJ databases">
        <authorList>
            <person name="Durling M."/>
        </authorList>
    </citation>
    <scope>NUCLEOTIDE SEQUENCE</scope>
</reference>
<feature type="region of interest" description="Disordered" evidence="1">
    <location>
        <begin position="1"/>
        <end position="42"/>
    </location>
</feature>